<sequence>MVEEPREFVNNNAIVVLEEPLSVIIADKTPNEGFSAVEEAVPCSLIDEQQAPDDKEELMELYQEEQQHIRC</sequence>
<accession>A0A7J6VBS3</accession>
<dbReference type="EMBL" id="JABWDY010035112">
    <property type="protein sequence ID" value="KAF5182197.1"/>
    <property type="molecule type" value="Genomic_DNA"/>
</dbReference>
<evidence type="ECO:0000313" key="1">
    <source>
        <dbReference type="EMBL" id="KAF5182197.1"/>
    </source>
</evidence>
<keyword evidence="2" id="KW-1185">Reference proteome</keyword>
<evidence type="ECO:0000313" key="2">
    <source>
        <dbReference type="Proteomes" id="UP000554482"/>
    </source>
</evidence>
<proteinExistence type="predicted"/>
<comment type="caution">
    <text evidence="1">The sequence shown here is derived from an EMBL/GenBank/DDBJ whole genome shotgun (WGS) entry which is preliminary data.</text>
</comment>
<gene>
    <name evidence="1" type="ORF">FRX31_028217</name>
</gene>
<organism evidence="1 2">
    <name type="scientific">Thalictrum thalictroides</name>
    <name type="common">Rue-anemone</name>
    <name type="synonym">Anemone thalictroides</name>
    <dbReference type="NCBI Taxonomy" id="46969"/>
    <lineage>
        <taxon>Eukaryota</taxon>
        <taxon>Viridiplantae</taxon>
        <taxon>Streptophyta</taxon>
        <taxon>Embryophyta</taxon>
        <taxon>Tracheophyta</taxon>
        <taxon>Spermatophyta</taxon>
        <taxon>Magnoliopsida</taxon>
        <taxon>Ranunculales</taxon>
        <taxon>Ranunculaceae</taxon>
        <taxon>Thalictroideae</taxon>
        <taxon>Thalictrum</taxon>
    </lineage>
</organism>
<name>A0A7J6VBS3_THATH</name>
<dbReference type="Proteomes" id="UP000554482">
    <property type="component" value="Unassembled WGS sequence"/>
</dbReference>
<reference evidence="1 2" key="1">
    <citation type="submission" date="2020-06" db="EMBL/GenBank/DDBJ databases">
        <title>Transcriptomic and genomic resources for Thalictrum thalictroides and T. hernandezii: Facilitating candidate gene discovery in an emerging model plant lineage.</title>
        <authorList>
            <person name="Arias T."/>
            <person name="Riano-Pachon D.M."/>
            <person name="Di Stilio V.S."/>
        </authorList>
    </citation>
    <scope>NUCLEOTIDE SEQUENCE [LARGE SCALE GENOMIC DNA]</scope>
    <source>
        <strain evidence="2">cv. WT478/WT964</strain>
        <tissue evidence="1">Leaves</tissue>
    </source>
</reference>
<dbReference type="AlphaFoldDB" id="A0A7J6VBS3"/>
<protein>
    <submittedName>
        <fullName evidence="1">Uncharacterized protein</fullName>
    </submittedName>
</protein>